<dbReference type="Pfam" id="PF03099">
    <property type="entry name" value="BPL_LplA_LipB"/>
    <property type="match status" value="1"/>
</dbReference>
<gene>
    <name evidence="5" type="ORF">ACFO26_00030</name>
</gene>
<sequence length="249" mass="28211">MEKLDKDLILMRNPWLTDVKITEESVSTQMDAKADNHENTLYMTENQLGTYGRFGRRYFATDTGGIYMSLLLKASSRLSELPEYTLLTAAAIVTAIEKLTNKQPQIKWVNDIYLDNKKFVGILAESSVSFDSSVKIIIGVGINFSITDFPIDLREKATSLFTENPPTISRSELVAEILSEFHRLENDDFYNIYKAHSFILGKQVEFEQNGIHYEGQAVDLTENGELIVHLLTGEEKILSSGEISLKKWT</sequence>
<keyword evidence="6" id="KW-1185">Reference proteome</keyword>
<dbReference type="PANTHER" id="PTHR12835:SF5">
    <property type="entry name" value="BIOTIN--PROTEIN LIGASE"/>
    <property type="match status" value="1"/>
</dbReference>
<dbReference type="InterPro" id="IPR003142">
    <property type="entry name" value="BPL_C"/>
</dbReference>
<keyword evidence="2" id="KW-0092">Biotin</keyword>
<dbReference type="InterPro" id="IPR004143">
    <property type="entry name" value="BPL_LPL_catalytic"/>
</dbReference>
<dbReference type="Pfam" id="PF02237">
    <property type="entry name" value="BPL_C"/>
    <property type="match status" value="1"/>
</dbReference>
<accession>A0ABV9JA52</accession>
<dbReference type="Proteomes" id="UP001595987">
    <property type="component" value="Unassembled WGS sequence"/>
</dbReference>
<dbReference type="EMBL" id="JBHSGD010000001">
    <property type="protein sequence ID" value="MFC4651296.1"/>
    <property type="molecule type" value="Genomic_DNA"/>
</dbReference>
<reference evidence="6" key="1">
    <citation type="journal article" date="2019" name="Int. J. Syst. Evol. Microbiol.">
        <title>The Global Catalogue of Microorganisms (GCM) 10K type strain sequencing project: providing services to taxonomists for standard genome sequencing and annotation.</title>
        <authorList>
            <consortium name="The Broad Institute Genomics Platform"/>
            <consortium name="The Broad Institute Genome Sequencing Center for Infectious Disease"/>
            <person name="Wu L."/>
            <person name="Ma J."/>
        </authorList>
    </citation>
    <scope>NUCLEOTIDE SEQUENCE [LARGE SCALE GENOMIC DNA]</scope>
    <source>
        <strain evidence="6">CCUG 63287</strain>
    </source>
</reference>
<evidence type="ECO:0000256" key="1">
    <source>
        <dbReference type="ARBA" id="ARBA00022598"/>
    </source>
</evidence>
<dbReference type="InterPro" id="IPR004408">
    <property type="entry name" value="Biotin_CoA_COase_ligase"/>
</dbReference>
<evidence type="ECO:0000259" key="4">
    <source>
        <dbReference type="PROSITE" id="PS51733"/>
    </source>
</evidence>
<protein>
    <recommendedName>
        <fullName evidence="3">biotin--[biotin carboxyl-carrier protein] ligase</fullName>
        <ecNumber evidence="3">6.3.4.15</ecNumber>
    </recommendedName>
</protein>
<dbReference type="Gene3D" id="3.30.930.10">
    <property type="entry name" value="Bira Bifunctional Protein, Domain 2"/>
    <property type="match status" value="1"/>
</dbReference>
<dbReference type="PROSITE" id="PS51733">
    <property type="entry name" value="BPL_LPL_CATALYTIC"/>
    <property type="match status" value="1"/>
</dbReference>
<dbReference type="Gene3D" id="2.30.30.100">
    <property type="match status" value="1"/>
</dbReference>
<dbReference type="CDD" id="cd16442">
    <property type="entry name" value="BPL"/>
    <property type="match status" value="1"/>
</dbReference>
<evidence type="ECO:0000313" key="5">
    <source>
        <dbReference type="EMBL" id="MFC4651296.1"/>
    </source>
</evidence>
<organism evidence="5 6">
    <name type="scientific">Lactococcus nasutitermitis</name>
    <dbReference type="NCBI Taxonomy" id="1652957"/>
    <lineage>
        <taxon>Bacteria</taxon>
        <taxon>Bacillati</taxon>
        <taxon>Bacillota</taxon>
        <taxon>Bacilli</taxon>
        <taxon>Lactobacillales</taxon>
        <taxon>Streptococcaceae</taxon>
        <taxon>Lactococcus</taxon>
    </lineage>
</organism>
<dbReference type="InterPro" id="IPR045864">
    <property type="entry name" value="aa-tRNA-synth_II/BPL/LPL"/>
</dbReference>
<evidence type="ECO:0000256" key="3">
    <source>
        <dbReference type="ARBA" id="ARBA00024227"/>
    </source>
</evidence>
<dbReference type="GO" id="GO:0004077">
    <property type="term" value="F:biotin--[biotin carboxyl-carrier protein] ligase activity"/>
    <property type="evidence" value="ECO:0007669"/>
    <property type="project" value="UniProtKB-EC"/>
</dbReference>
<dbReference type="RefSeq" id="WP_213534680.1">
    <property type="nucleotide sequence ID" value="NZ_BOVQ01000003.1"/>
</dbReference>
<proteinExistence type="predicted"/>
<dbReference type="EC" id="6.3.4.15" evidence="3"/>
<evidence type="ECO:0000256" key="2">
    <source>
        <dbReference type="ARBA" id="ARBA00023267"/>
    </source>
</evidence>
<dbReference type="SUPFAM" id="SSF55681">
    <property type="entry name" value="Class II aaRS and biotin synthetases"/>
    <property type="match status" value="1"/>
</dbReference>
<dbReference type="NCBIfam" id="TIGR00121">
    <property type="entry name" value="birA_ligase"/>
    <property type="match status" value="1"/>
</dbReference>
<dbReference type="PANTHER" id="PTHR12835">
    <property type="entry name" value="BIOTIN PROTEIN LIGASE"/>
    <property type="match status" value="1"/>
</dbReference>
<keyword evidence="1 5" id="KW-0436">Ligase</keyword>
<evidence type="ECO:0000313" key="6">
    <source>
        <dbReference type="Proteomes" id="UP001595987"/>
    </source>
</evidence>
<feature type="domain" description="BPL/LPL catalytic" evidence="4">
    <location>
        <begin position="2"/>
        <end position="189"/>
    </location>
</feature>
<name>A0ABV9JA52_9LACT</name>
<comment type="caution">
    <text evidence="5">The sequence shown here is derived from an EMBL/GenBank/DDBJ whole genome shotgun (WGS) entry which is preliminary data.</text>
</comment>